<name>A0A6N2N747_SALVM</name>
<gene>
    <name evidence="1" type="ORF">SVIM_LOCUS463565</name>
</gene>
<dbReference type="AlphaFoldDB" id="A0A6N2N747"/>
<protein>
    <submittedName>
        <fullName evidence="1">Uncharacterized protein</fullName>
    </submittedName>
</protein>
<organism evidence="1">
    <name type="scientific">Salix viminalis</name>
    <name type="common">Common osier</name>
    <name type="synonym">Basket willow</name>
    <dbReference type="NCBI Taxonomy" id="40686"/>
    <lineage>
        <taxon>Eukaryota</taxon>
        <taxon>Viridiplantae</taxon>
        <taxon>Streptophyta</taxon>
        <taxon>Embryophyta</taxon>
        <taxon>Tracheophyta</taxon>
        <taxon>Spermatophyta</taxon>
        <taxon>Magnoliopsida</taxon>
        <taxon>eudicotyledons</taxon>
        <taxon>Gunneridae</taxon>
        <taxon>Pentapetalae</taxon>
        <taxon>rosids</taxon>
        <taxon>fabids</taxon>
        <taxon>Malpighiales</taxon>
        <taxon>Salicaceae</taxon>
        <taxon>Saliceae</taxon>
        <taxon>Salix</taxon>
    </lineage>
</organism>
<dbReference type="EMBL" id="CAADRP010002130">
    <property type="protein sequence ID" value="VFU61804.1"/>
    <property type="molecule type" value="Genomic_DNA"/>
</dbReference>
<accession>A0A6N2N747</accession>
<reference evidence="1" key="1">
    <citation type="submission" date="2019-03" db="EMBL/GenBank/DDBJ databases">
        <authorList>
            <person name="Mank J."/>
            <person name="Almeida P."/>
        </authorList>
    </citation>
    <scope>NUCLEOTIDE SEQUENCE</scope>
    <source>
        <strain evidence="1">78183</strain>
    </source>
</reference>
<proteinExistence type="predicted"/>
<sequence>MAWFLVGLSRRSVVSLRGFSASVGCSIRYEDVNHSASKNGSPLATPLLPTARSHGCSGNSWNL</sequence>
<evidence type="ECO:0000313" key="1">
    <source>
        <dbReference type="EMBL" id="VFU61804.1"/>
    </source>
</evidence>